<accession>A0ACC1AVQ6</accession>
<reference evidence="2" key="1">
    <citation type="journal article" date="2023" name="G3 (Bethesda)">
        <title>Genome assembly and association tests identify interacting loci associated with vigor, precocity, and sex in interspecific pistachio rootstocks.</title>
        <authorList>
            <person name="Palmer W."/>
            <person name="Jacygrad E."/>
            <person name="Sagayaradj S."/>
            <person name="Cavanaugh K."/>
            <person name="Han R."/>
            <person name="Bertier L."/>
            <person name="Beede B."/>
            <person name="Kafkas S."/>
            <person name="Golino D."/>
            <person name="Preece J."/>
            <person name="Michelmore R."/>
        </authorList>
    </citation>
    <scope>NUCLEOTIDE SEQUENCE [LARGE SCALE GENOMIC DNA]</scope>
</reference>
<proteinExistence type="predicted"/>
<dbReference type="Proteomes" id="UP001164250">
    <property type="component" value="Chromosome 8"/>
</dbReference>
<dbReference type="EMBL" id="CM047904">
    <property type="protein sequence ID" value="KAJ0090751.1"/>
    <property type="molecule type" value="Genomic_DNA"/>
</dbReference>
<sequence length="119" mass="13404">MPLIVGSMTFFAADFSDKKGGEEQAIPINDDVLQAYYGKVHSILKVTKLDFAFLIAVGEFLWHYVSEFMKLSYEDQVEQLRASVDFSVELCDTVSPAKEGNFANWSHQTLDFILGEVLT</sequence>
<evidence type="ECO:0000313" key="1">
    <source>
        <dbReference type="EMBL" id="KAJ0090751.1"/>
    </source>
</evidence>
<name>A0ACC1AVQ6_9ROSI</name>
<gene>
    <name evidence="1" type="ORF">Patl1_14527</name>
</gene>
<evidence type="ECO:0000313" key="2">
    <source>
        <dbReference type="Proteomes" id="UP001164250"/>
    </source>
</evidence>
<comment type="caution">
    <text evidence="1">The sequence shown here is derived from an EMBL/GenBank/DDBJ whole genome shotgun (WGS) entry which is preliminary data.</text>
</comment>
<keyword evidence="2" id="KW-1185">Reference proteome</keyword>
<organism evidence="1 2">
    <name type="scientific">Pistacia atlantica</name>
    <dbReference type="NCBI Taxonomy" id="434234"/>
    <lineage>
        <taxon>Eukaryota</taxon>
        <taxon>Viridiplantae</taxon>
        <taxon>Streptophyta</taxon>
        <taxon>Embryophyta</taxon>
        <taxon>Tracheophyta</taxon>
        <taxon>Spermatophyta</taxon>
        <taxon>Magnoliopsida</taxon>
        <taxon>eudicotyledons</taxon>
        <taxon>Gunneridae</taxon>
        <taxon>Pentapetalae</taxon>
        <taxon>rosids</taxon>
        <taxon>malvids</taxon>
        <taxon>Sapindales</taxon>
        <taxon>Anacardiaceae</taxon>
        <taxon>Pistacia</taxon>
    </lineage>
</organism>
<protein>
    <submittedName>
        <fullName evidence="1">Uncharacterized protein</fullName>
    </submittedName>
</protein>